<protein>
    <submittedName>
        <fullName evidence="1">Uncharacterized protein</fullName>
    </submittedName>
</protein>
<proteinExistence type="predicted"/>
<accession>A0A4Q2E0X0</accession>
<dbReference type="AlphaFoldDB" id="A0A4Q2E0X0"/>
<gene>
    <name evidence="1" type="ORF">DM877_26940</name>
</gene>
<dbReference type="Proteomes" id="UP000290875">
    <property type="component" value="Unassembled WGS sequence"/>
</dbReference>
<reference evidence="1 2" key="1">
    <citation type="submission" date="2018-06" db="EMBL/GenBank/DDBJ databases">
        <title>Carbapenemase-producing Enterobacteriaceae present in wastewater treatment plant effluent and nearby surface waters in the US.</title>
        <authorList>
            <person name="Mathys D.A."/>
            <person name="Mollenkopf D.F."/>
            <person name="Feicht S.M."/>
            <person name="Adams R.J."/>
            <person name="Albers A.L."/>
            <person name="Grooters S.V."/>
            <person name="Stuever D.M."/>
            <person name="Daniels J.B."/>
            <person name="Wittum T.E."/>
        </authorList>
    </citation>
    <scope>NUCLEOTIDE SEQUENCE [LARGE SCALE GENOMIC DNA]</scope>
    <source>
        <strain evidence="1 2">GEO_4_Eff_A</strain>
    </source>
</reference>
<comment type="caution">
    <text evidence="1">The sequence shown here is derived from an EMBL/GenBank/DDBJ whole genome shotgun (WGS) entry which is preliminary data.</text>
</comment>
<sequence length="95" mass="10988">MGLLVKSDLQYEDEYSWTAIDGDNPKITGIPDSTLLNREEGYEVLAFINRFAKKHSLKQKDSGLKVESMIHDHLPGDVRSHANVEKWLVENWKKY</sequence>
<organism evidence="1 2">
    <name type="scientific">Enterobacter cloacae</name>
    <dbReference type="NCBI Taxonomy" id="550"/>
    <lineage>
        <taxon>Bacteria</taxon>
        <taxon>Pseudomonadati</taxon>
        <taxon>Pseudomonadota</taxon>
        <taxon>Gammaproteobacteria</taxon>
        <taxon>Enterobacterales</taxon>
        <taxon>Enterobacteriaceae</taxon>
        <taxon>Enterobacter</taxon>
        <taxon>Enterobacter cloacae complex</taxon>
    </lineage>
</organism>
<evidence type="ECO:0000313" key="1">
    <source>
        <dbReference type="EMBL" id="RXW25971.1"/>
    </source>
</evidence>
<evidence type="ECO:0000313" key="2">
    <source>
        <dbReference type="Proteomes" id="UP000290875"/>
    </source>
</evidence>
<dbReference type="RefSeq" id="WP_042079587.1">
    <property type="nucleotide sequence ID" value="NZ_QJSL01000074.1"/>
</dbReference>
<dbReference type="EMBL" id="QJSL01000074">
    <property type="protein sequence ID" value="RXW25971.1"/>
    <property type="molecule type" value="Genomic_DNA"/>
</dbReference>
<name>A0A4Q2E0X0_ENTCL</name>